<dbReference type="InterPro" id="IPR011057">
    <property type="entry name" value="Mss4-like_sf"/>
</dbReference>
<dbReference type="PANTHER" id="PTHR33337">
    <property type="entry name" value="GFA DOMAIN-CONTAINING PROTEIN"/>
    <property type="match status" value="1"/>
</dbReference>
<name>A0A381SJ75_9ZZZZ</name>
<evidence type="ECO:0000256" key="1">
    <source>
        <dbReference type="ARBA" id="ARBA00005495"/>
    </source>
</evidence>
<dbReference type="Pfam" id="PF04828">
    <property type="entry name" value="GFA"/>
    <property type="match status" value="1"/>
</dbReference>
<dbReference type="GO" id="GO:0046872">
    <property type="term" value="F:metal ion binding"/>
    <property type="evidence" value="ECO:0007669"/>
    <property type="project" value="UniProtKB-KW"/>
</dbReference>
<dbReference type="Gene3D" id="3.90.1590.10">
    <property type="entry name" value="glutathione-dependent formaldehyde- activating enzyme (gfa)"/>
    <property type="match status" value="1"/>
</dbReference>
<proteinExistence type="inferred from homology"/>
<dbReference type="SUPFAM" id="SSF51316">
    <property type="entry name" value="Mss4-like"/>
    <property type="match status" value="1"/>
</dbReference>
<dbReference type="AlphaFoldDB" id="A0A381SJ75"/>
<dbReference type="GO" id="GO:0016846">
    <property type="term" value="F:carbon-sulfur lyase activity"/>
    <property type="evidence" value="ECO:0007669"/>
    <property type="project" value="InterPro"/>
</dbReference>
<evidence type="ECO:0000256" key="3">
    <source>
        <dbReference type="ARBA" id="ARBA00022833"/>
    </source>
</evidence>
<gene>
    <name evidence="6" type="ORF">METZ01_LOCUS56235</name>
</gene>
<feature type="domain" description="CENP-V/GFA" evidence="5">
    <location>
        <begin position="2"/>
        <end position="120"/>
    </location>
</feature>
<keyword evidence="4" id="KW-0456">Lyase</keyword>
<accession>A0A381SJ75</accession>
<protein>
    <recommendedName>
        <fullName evidence="5">CENP-V/GFA domain-containing protein</fullName>
    </recommendedName>
</protein>
<comment type="similarity">
    <text evidence="1">Belongs to the Gfa family.</text>
</comment>
<evidence type="ECO:0000259" key="5">
    <source>
        <dbReference type="PROSITE" id="PS51891"/>
    </source>
</evidence>
<dbReference type="PANTHER" id="PTHR33337:SF40">
    <property type="entry name" value="CENP-V_GFA DOMAIN-CONTAINING PROTEIN-RELATED"/>
    <property type="match status" value="1"/>
</dbReference>
<reference evidence="6" key="1">
    <citation type="submission" date="2018-05" db="EMBL/GenBank/DDBJ databases">
        <authorList>
            <person name="Lanie J.A."/>
            <person name="Ng W.-L."/>
            <person name="Kazmierczak K.M."/>
            <person name="Andrzejewski T.M."/>
            <person name="Davidsen T.M."/>
            <person name="Wayne K.J."/>
            <person name="Tettelin H."/>
            <person name="Glass J.I."/>
            <person name="Rusch D."/>
            <person name="Podicherti R."/>
            <person name="Tsui H.-C.T."/>
            <person name="Winkler M.E."/>
        </authorList>
    </citation>
    <scope>NUCLEOTIDE SEQUENCE</scope>
</reference>
<evidence type="ECO:0000313" key="6">
    <source>
        <dbReference type="EMBL" id="SVA03381.1"/>
    </source>
</evidence>
<organism evidence="6">
    <name type="scientific">marine metagenome</name>
    <dbReference type="NCBI Taxonomy" id="408172"/>
    <lineage>
        <taxon>unclassified sequences</taxon>
        <taxon>metagenomes</taxon>
        <taxon>ecological metagenomes</taxon>
    </lineage>
</organism>
<keyword evidence="3" id="KW-0862">Zinc</keyword>
<evidence type="ECO:0000256" key="2">
    <source>
        <dbReference type="ARBA" id="ARBA00022723"/>
    </source>
</evidence>
<sequence>METGGCLCGSIRYKFERENVVSSLHCHCTDCQKATGSGKATITMIPSDKLEIQGDVKIFSVVGTDGGHVHRGFCSECGSPIISYLTELPGVKFIKAGSLDDPSWVKVDSTIWGSTAHQWDPVNEGFPCFPQNLPEGALG</sequence>
<keyword evidence="2" id="KW-0479">Metal-binding</keyword>
<dbReference type="PROSITE" id="PS51891">
    <property type="entry name" value="CENP_V_GFA"/>
    <property type="match status" value="1"/>
</dbReference>
<dbReference type="EMBL" id="UINC01003103">
    <property type="protein sequence ID" value="SVA03381.1"/>
    <property type="molecule type" value="Genomic_DNA"/>
</dbReference>
<evidence type="ECO:0000256" key="4">
    <source>
        <dbReference type="ARBA" id="ARBA00023239"/>
    </source>
</evidence>
<dbReference type="InterPro" id="IPR006913">
    <property type="entry name" value="CENP-V/GFA"/>
</dbReference>